<proteinExistence type="predicted"/>
<protein>
    <submittedName>
        <fullName evidence="1">Uncharacterized protein</fullName>
    </submittedName>
</protein>
<gene>
    <name evidence="1" type="ORF">M9H77_23847</name>
</gene>
<reference evidence="2" key="1">
    <citation type="journal article" date="2023" name="Nat. Plants">
        <title>Single-cell RNA sequencing provides a high-resolution roadmap for understanding the multicellular compartmentation of specialized metabolism.</title>
        <authorList>
            <person name="Sun S."/>
            <person name="Shen X."/>
            <person name="Li Y."/>
            <person name="Li Y."/>
            <person name="Wang S."/>
            <person name="Li R."/>
            <person name="Zhang H."/>
            <person name="Shen G."/>
            <person name="Guo B."/>
            <person name="Wei J."/>
            <person name="Xu J."/>
            <person name="St-Pierre B."/>
            <person name="Chen S."/>
            <person name="Sun C."/>
        </authorList>
    </citation>
    <scope>NUCLEOTIDE SEQUENCE [LARGE SCALE GENOMIC DNA]</scope>
</reference>
<name>A0ACC0AUF6_CATRO</name>
<accession>A0ACC0AUF6</accession>
<evidence type="ECO:0000313" key="2">
    <source>
        <dbReference type="Proteomes" id="UP001060085"/>
    </source>
</evidence>
<organism evidence="1 2">
    <name type="scientific">Catharanthus roseus</name>
    <name type="common">Madagascar periwinkle</name>
    <name type="synonym">Vinca rosea</name>
    <dbReference type="NCBI Taxonomy" id="4058"/>
    <lineage>
        <taxon>Eukaryota</taxon>
        <taxon>Viridiplantae</taxon>
        <taxon>Streptophyta</taxon>
        <taxon>Embryophyta</taxon>
        <taxon>Tracheophyta</taxon>
        <taxon>Spermatophyta</taxon>
        <taxon>Magnoliopsida</taxon>
        <taxon>eudicotyledons</taxon>
        <taxon>Gunneridae</taxon>
        <taxon>Pentapetalae</taxon>
        <taxon>asterids</taxon>
        <taxon>lamiids</taxon>
        <taxon>Gentianales</taxon>
        <taxon>Apocynaceae</taxon>
        <taxon>Rauvolfioideae</taxon>
        <taxon>Vinceae</taxon>
        <taxon>Catharanthinae</taxon>
        <taxon>Catharanthus</taxon>
    </lineage>
</organism>
<comment type="caution">
    <text evidence="1">The sequence shown here is derived from an EMBL/GenBank/DDBJ whole genome shotgun (WGS) entry which is preliminary data.</text>
</comment>
<keyword evidence="2" id="KW-1185">Reference proteome</keyword>
<evidence type="ECO:0000313" key="1">
    <source>
        <dbReference type="EMBL" id="KAI5664524.1"/>
    </source>
</evidence>
<dbReference type="EMBL" id="CM044705">
    <property type="protein sequence ID" value="KAI5664524.1"/>
    <property type="molecule type" value="Genomic_DNA"/>
</dbReference>
<dbReference type="Proteomes" id="UP001060085">
    <property type="component" value="Linkage Group LG05"/>
</dbReference>
<sequence length="750" mass="83936">MELLVMVLAMVLAVSKVVLVRGIAQPRPDCLRSCGNVTIPFPFGSSPDCYLDDSFIIICNNTYNPPIPFLIGNIEVFDISLDGHLKVSTKMAYDCYNDSGSSTIDVYSWLRLVNFSISATRNKFTTIGCDTYSFVEGSRGKNYTTGCTALCYGLDYVQNGSCNGIGCCEMMIPNGVRDFQLTVNSYRNHTRVQKFNPCGYAFVAEEGYYNFSSTDLWDLQFQTHGKFPVVLQWSVGNQSCQVAEKNKSTYACRSEYSECINSFTGKGYQCNCTSGFQGNAYLIDGCKDIDECENSPCDGICTNVPGNFNCSCPKGYEGDGTKGVGCRRKRLNIGIILLYVALGVIFGTTLLVLGGSWIYCISRHRKLSRLREQFFSQNGGILLQQKLSGQNGSMQREITFTEEELKKATDNFDEKRVIGRGGYGTVYKGILADNRIVAIKKSKLSDQSQIEQFINEVIILSQINHRNVVKLLGCCLETEVPLLVYEFITNGTLYNHIHDHRLSLSFTWNLRLKIAAETAEALAYLHSATSVPIIHRDIKTVNILLDNSYTAKVSDFGASRFIPTDKTQLTTLVQGTLGYLDPEYFHTSLLTEKSDVYSFGVVLAELLTGEQALSFYRSEKERNLSMYFVSLVDQNKVCQILDKRLLEDQGNIQQLKEVALLAKRCLNVKSEERPTMKEVAMELEGLKLMQRHPWIETDLYPEETEHLLDSGVFSSSQDPFTASGSEFTNTTSIMNNGIRDQIILPLDDGR</sequence>